<reference evidence="1" key="1">
    <citation type="submission" date="2020-07" db="EMBL/GenBank/DDBJ databases">
        <title>Huge and variable diversity of episymbiotic CPR bacteria and DPANN archaea in groundwater ecosystems.</title>
        <authorList>
            <person name="He C.Y."/>
            <person name="Keren R."/>
            <person name="Whittaker M."/>
            <person name="Farag I.F."/>
            <person name="Doudna J."/>
            <person name="Cate J.H.D."/>
            <person name="Banfield J.F."/>
        </authorList>
    </citation>
    <scope>NUCLEOTIDE SEQUENCE</scope>
    <source>
        <strain evidence="1">NC_groundwater_928_Pr1_S-0.2um_72_17</strain>
    </source>
</reference>
<organism evidence="1 2">
    <name type="scientific">Eiseniibacteriota bacterium</name>
    <dbReference type="NCBI Taxonomy" id="2212470"/>
    <lineage>
        <taxon>Bacteria</taxon>
        <taxon>Candidatus Eiseniibacteriota</taxon>
    </lineage>
</organism>
<evidence type="ECO:0008006" key="3">
    <source>
        <dbReference type="Google" id="ProtNLM"/>
    </source>
</evidence>
<dbReference type="Proteomes" id="UP000807850">
    <property type="component" value="Unassembled WGS sequence"/>
</dbReference>
<gene>
    <name evidence="1" type="ORF">HY076_00995</name>
</gene>
<evidence type="ECO:0000313" key="1">
    <source>
        <dbReference type="EMBL" id="MBI3538837.1"/>
    </source>
</evidence>
<accession>A0A9D6QI34</accession>
<evidence type="ECO:0000313" key="2">
    <source>
        <dbReference type="Proteomes" id="UP000807850"/>
    </source>
</evidence>
<dbReference type="InterPro" id="IPR011990">
    <property type="entry name" value="TPR-like_helical_dom_sf"/>
</dbReference>
<dbReference type="SUPFAM" id="SSF48452">
    <property type="entry name" value="TPR-like"/>
    <property type="match status" value="1"/>
</dbReference>
<dbReference type="AlphaFoldDB" id="A0A9D6QI34"/>
<feature type="non-terminal residue" evidence="1">
    <location>
        <position position="1"/>
    </location>
</feature>
<sequence>RTYGAQRDPVLVDGRFDGWHWYVWRARAELALRRGRWDAVVADARRCIAARPASGKEYLLLAVAEGRLGHDADAAEAAHRAATLDTGLPEALYLDGLWAWRAGRRAEAQSRFRAAVATDPGYQPAGIALVRSRLAGVAPDSLPAAFLTGGRQAAMITSPVGPKIEQFVQLDHPAIIGHKVDPVVPDSLKKYFARFNLPVWVLVDENGRVVTSEIGWFDPAVVPVSVVADLVGDLPFWTFVPAQVAGMPRRVWVDLLYQFPL</sequence>
<proteinExistence type="predicted"/>
<name>A0A9D6QI34_UNCEI</name>
<dbReference type="Gene3D" id="1.25.40.10">
    <property type="entry name" value="Tetratricopeptide repeat domain"/>
    <property type="match status" value="1"/>
</dbReference>
<comment type="caution">
    <text evidence="1">The sequence shown here is derived from an EMBL/GenBank/DDBJ whole genome shotgun (WGS) entry which is preliminary data.</text>
</comment>
<dbReference type="EMBL" id="JACQAY010000034">
    <property type="protein sequence ID" value="MBI3538837.1"/>
    <property type="molecule type" value="Genomic_DNA"/>
</dbReference>
<protein>
    <recommendedName>
        <fullName evidence="3">Tetratricopeptide repeat protein</fullName>
    </recommendedName>
</protein>